<gene>
    <name evidence="2" type="ORF">DQK91_15085</name>
</gene>
<dbReference type="InterPro" id="IPR001453">
    <property type="entry name" value="MoaB/Mog_dom"/>
</dbReference>
<dbReference type="SUPFAM" id="SSF53218">
    <property type="entry name" value="Molybdenum cofactor biosynthesis proteins"/>
    <property type="match status" value="1"/>
</dbReference>
<dbReference type="SUPFAM" id="SSF143555">
    <property type="entry name" value="FwdE-like"/>
    <property type="match status" value="1"/>
</dbReference>
<comment type="caution">
    <text evidence="2">The sequence shown here is derived from an EMBL/GenBank/DDBJ whole genome shotgun (WGS) entry which is preliminary data.</text>
</comment>
<dbReference type="Proteomes" id="UP000434052">
    <property type="component" value="Unassembled WGS sequence"/>
</dbReference>
<dbReference type="AlphaFoldDB" id="A0A6P1ZE86"/>
<name>A0A6P1ZE86_9BACT</name>
<dbReference type="PANTHER" id="PTHR39418:SF1">
    <property type="entry name" value="DEHYDROGENASE"/>
    <property type="match status" value="1"/>
</dbReference>
<dbReference type="Gene3D" id="3.30.1330.130">
    <property type="match status" value="1"/>
</dbReference>
<organism evidence="2 3">
    <name type="scientific">Oceanidesulfovibrio marinus</name>
    <dbReference type="NCBI Taxonomy" id="370038"/>
    <lineage>
        <taxon>Bacteria</taxon>
        <taxon>Pseudomonadati</taxon>
        <taxon>Thermodesulfobacteriota</taxon>
        <taxon>Desulfovibrionia</taxon>
        <taxon>Desulfovibrionales</taxon>
        <taxon>Desulfovibrionaceae</taxon>
        <taxon>Oceanidesulfovibrio</taxon>
    </lineage>
</organism>
<evidence type="ECO:0000313" key="3">
    <source>
        <dbReference type="Proteomes" id="UP000434052"/>
    </source>
</evidence>
<dbReference type="EMBL" id="QMIF01000010">
    <property type="protein sequence ID" value="TVM32593.1"/>
    <property type="molecule type" value="Genomic_DNA"/>
</dbReference>
<reference evidence="2 3" key="1">
    <citation type="submission" date="2018-06" db="EMBL/GenBank/DDBJ databases">
        <title>Complete genome of Desulfovibrio marinus P48SEP.</title>
        <authorList>
            <person name="Crispim J.S."/>
            <person name="Vidigal P.M.P."/>
            <person name="Silva L.C.F."/>
            <person name="Araujo L.C."/>
            <person name="Laguardia C.N."/>
            <person name="Dias R.S."/>
            <person name="Sousa M.P."/>
            <person name="Paula S.O."/>
            <person name="Silva C."/>
        </authorList>
    </citation>
    <scope>NUCLEOTIDE SEQUENCE [LARGE SCALE GENOMIC DNA]</scope>
    <source>
        <strain evidence="2 3">P48SEP</strain>
    </source>
</reference>
<dbReference type="PANTHER" id="PTHR39418">
    <property type="entry name" value="DEHYDROGENASE-RELATED"/>
    <property type="match status" value="1"/>
</dbReference>
<dbReference type="Pfam" id="PF02663">
    <property type="entry name" value="FmdE"/>
    <property type="match status" value="1"/>
</dbReference>
<dbReference type="InterPro" id="IPR003814">
    <property type="entry name" value="FmdEsu_dom"/>
</dbReference>
<feature type="domain" description="MoaB/Mog" evidence="1">
    <location>
        <begin position="391"/>
        <end position="524"/>
    </location>
</feature>
<dbReference type="InterPro" id="IPR053194">
    <property type="entry name" value="tRNA_methyltr_O"/>
</dbReference>
<dbReference type="UniPathway" id="UPA00344"/>
<accession>A0A6P1ZE86</accession>
<dbReference type="CDD" id="cd03522">
    <property type="entry name" value="MoeA_like"/>
    <property type="match status" value="1"/>
</dbReference>
<protein>
    <submittedName>
        <fullName evidence="2">Trehalose-binding protein</fullName>
    </submittedName>
</protein>
<dbReference type="Gene3D" id="3.40.980.10">
    <property type="entry name" value="MoaB/Mog-like domain"/>
    <property type="match status" value="1"/>
</dbReference>
<dbReference type="OrthoDB" id="9767940at2"/>
<evidence type="ECO:0000259" key="1">
    <source>
        <dbReference type="SMART" id="SM00852"/>
    </source>
</evidence>
<dbReference type="SMART" id="SM00852">
    <property type="entry name" value="MoCF_biosynth"/>
    <property type="match status" value="1"/>
</dbReference>
<sequence>MNIGSYTFQEFKDMAKAFHGYPAPGLLVGGYMVELAKSRLPEGTLFEALVESPKCLPDAVQLLTLCSMGNGWIKLLNLGRYAVTLFDKYTGEGWRVWIDPAKLADWPEIAGWYLKRTPKAQQDTDKLFAEIEEAGDAILGAAPVRVNERFLGKGSMGAIGVCPACGEAYPTSDGPLCRGCQGEDPVTKRMDQGAGASKNLDDAGDQWTPPVAVPVTEAIGRTALHDMTRVVPGVSKGVEVAAGQTITAGDVCRLQQMGRNRVYVTGDPERDAALASADQVHENEAALAMARALAGENVAYDEGPHEGKVTMRAVMDGVLVFDRDRLEAFNCVPDVMCASRQNGLLIEGGKPFGGLRAIPLFLRKEYLDRALAVIGDEPVFSIKPLKPRRAGILVTGTEVFQGLIEDRFAPILTGKLKALGSSVAGVRIAPDDRQAIAQAARELLEDEGANLILTTAGLSVDPDDVTRKGMEDAGLTDTLFGAPMLPGTMLMLGKLHGVPVVGVPACALFYKTTSLDVILPQVLADVPITRKDLARLASGGFCLTCKSCTFPKCPFGK</sequence>
<dbReference type="InterPro" id="IPR057035">
    <property type="entry name" value="Znf-Tbcl_FmdE"/>
</dbReference>
<dbReference type="Gene3D" id="3.30.60.80">
    <property type="match status" value="1"/>
</dbReference>
<evidence type="ECO:0000313" key="2">
    <source>
        <dbReference type="EMBL" id="TVM32593.1"/>
    </source>
</evidence>
<dbReference type="RefSeq" id="WP_144306210.1">
    <property type="nucleotide sequence ID" value="NZ_QMIF01000010.1"/>
</dbReference>
<dbReference type="InterPro" id="IPR036425">
    <property type="entry name" value="MoaB/Mog-like_dom_sf"/>
</dbReference>
<proteinExistence type="predicted"/>
<dbReference type="Pfam" id="PF00994">
    <property type="entry name" value="MoCF_biosynth"/>
    <property type="match status" value="1"/>
</dbReference>
<dbReference type="Pfam" id="PF23475">
    <property type="entry name" value="zf-Tbcl_FmdE"/>
    <property type="match status" value="1"/>
</dbReference>